<accession>A0A4Z1IKI4</accession>
<sequence length="267" mass="29967">MSSSKAKITEAKIATLEKHDSVKIYKTHCKNVEELKTVSEVVKYREAAATYKATIDDKEVEKFIKLRGPDASDSKLKKMKEIKVVAKFAEAEKLMNKLAEKTSVTRYLWAESAMKKMQKENLEVVQYNMAIKSLDNNKEKNKANISPPQPSGSSTGSTQNPPNAGDGNGTQNRPLVRKDPNKLNYRKGPWIKERAEAYLPMQASPPALDDPNNTRRDRSKERSGDRSNPKTGPKPAASASRNVEPKINSGKVRRGSYHTEKEREFMS</sequence>
<dbReference type="AlphaFoldDB" id="A0A4Z1IKI4"/>
<feature type="compositionally biased region" description="Low complexity" evidence="1">
    <location>
        <begin position="151"/>
        <end position="162"/>
    </location>
</feature>
<dbReference type="EMBL" id="PQXN01000068">
    <property type="protein sequence ID" value="TGO57207.1"/>
    <property type="molecule type" value="Genomic_DNA"/>
</dbReference>
<feature type="compositionally biased region" description="Basic and acidic residues" evidence="1">
    <location>
        <begin position="212"/>
        <end position="228"/>
    </location>
</feature>
<proteinExistence type="predicted"/>
<comment type="caution">
    <text evidence="2">The sequence shown here is derived from an EMBL/GenBank/DDBJ whole genome shotgun (WGS) entry which is preliminary data.</text>
</comment>
<dbReference type="Proteomes" id="UP000297527">
    <property type="component" value="Unassembled WGS sequence"/>
</dbReference>
<keyword evidence="3" id="KW-1185">Reference proteome</keyword>
<protein>
    <submittedName>
        <fullName evidence="2">Uncharacterized protein</fullName>
    </submittedName>
</protein>
<evidence type="ECO:0000313" key="3">
    <source>
        <dbReference type="Proteomes" id="UP000297527"/>
    </source>
</evidence>
<name>A0A4Z1IKI4_9HELO</name>
<gene>
    <name evidence="2" type="ORF">BCON_0068g00380</name>
</gene>
<dbReference type="OrthoDB" id="3562335at2759"/>
<evidence type="ECO:0000256" key="1">
    <source>
        <dbReference type="SAM" id="MobiDB-lite"/>
    </source>
</evidence>
<evidence type="ECO:0000313" key="2">
    <source>
        <dbReference type="EMBL" id="TGO57207.1"/>
    </source>
</evidence>
<reference evidence="2 3" key="1">
    <citation type="submission" date="2017-12" db="EMBL/GenBank/DDBJ databases">
        <title>Comparative genomics of Botrytis spp.</title>
        <authorList>
            <person name="Valero-Jimenez C.A."/>
            <person name="Tapia P."/>
            <person name="Veloso J."/>
            <person name="Silva-Moreno E."/>
            <person name="Staats M."/>
            <person name="Valdes J.H."/>
            <person name="Van Kan J.A.L."/>
        </authorList>
    </citation>
    <scope>NUCLEOTIDE SEQUENCE [LARGE SCALE GENOMIC DNA]</scope>
    <source>
        <strain evidence="2 3">MUCL11595</strain>
    </source>
</reference>
<feature type="compositionally biased region" description="Basic and acidic residues" evidence="1">
    <location>
        <begin position="257"/>
        <end position="267"/>
    </location>
</feature>
<organism evidence="2 3">
    <name type="scientific">Botryotinia convoluta</name>
    <dbReference type="NCBI Taxonomy" id="54673"/>
    <lineage>
        <taxon>Eukaryota</taxon>
        <taxon>Fungi</taxon>
        <taxon>Dikarya</taxon>
        <taxon>Ascomycota</taxon>
        <taxon>Pezizomycotina</taxon>
        <taxon>Leotiomycetes</taxon>
        <taxon>Helotiales</taxon>
        <taxon>Sclerotiniaceae</taxon>
        <taxon>Botryotinia</taxon>
    </lineage>
</organism>
<feature type="region of interest" description="Disordered" evidence="1">
    <location>
        <begin position="136"/>
        <end position="267"/>
    </location>
</feature>